<dbReference type="InterPro" id="IPR036259">
    <property type="entry name" value="MFS_trans_sf"/>
</dbReference>
<dbReference type="Gene3D" id="1.20.1250.20">
    <property type="entry name" value="MFS general substrate transporter like domains"/>
    <property type="match status" value="2"/>
</dbReference>
<feature type="transmembrane region" description="Helical" evidence="6">
    <location>
        <begin position="135"/>
        <end position="158"/>
    </location>
</feature>
<feature type="transmembrane region" description="Helical" evidence="6">
    <location>
        <begin position="170"/>
        <end position="191"/>
    </location>
</feature>
<evidence type="ECO:0000313" key="8">
    <source>
        <dbReference type="EnsemblProtists" id="EOD24628"/>
    </source>
</evidence>
<organism evidence="8 9">
    <name type="scientific">Emiliania huxleyi (strain CCMP1516)</name>
    <dbReference type="NCBI Taxonomy" id="280463"/>
    <lineage>
        <taxon>Eukaryota</taxon>
        <taxon>Haptista</taxon>
        <taxon>Haptophyta</taxon>
        <taxon>Prymnesiophyceae</taxon>
        <taxon>Isochrysidales</taxon>
        <taxon>Noelaerhabdaceae</taxon>
        <taxon>Emiliania</taxon>
    </lineage>
</organism>
<dbReference type="InterPro" id="IPR051337">
    <property type="entry name" value="OPA_Antiporter"/>
</dbReference>
<comment type="subcellular location">
    <subcellularLocation>
        <location evidence="1">Endomembrane system</location>
        <topology evidence="1">Multi-pass membrane protein</topology>
    </subcellularLocation>
</comment>
<dbReference type="GeneID" id="17270175"/>
<dbReference type="Pfam" id="PF07690">
    <property type="entry name" value="MFS_1"/>
    <property type="match status" value="1"/>
</dbReference>
<feature type="compositionally biased region" description="Polar residues" evidence="5">
    <location>
        <begin position="1"/>
        <end position="17"/>
    </location>
</feature>
<dbReference type="AlphaFoldDB" id="A0A0D3JM93"/>
<feature type="region of interest" description="Disordered" evidence="5">
    <location>
        <begin position="1"/>
        <end position="78"/>
    </location>
</feature>
<evidence type="ECO:0000313" key="9">
    <source>
        <dbReference type="Proteomes" id="UP000013827"/>
    </source>
</evidence>
<name>A0A0D3JM93_EMIH1</name>
<accession>A0A0D3JM93</accession>
<dbReference type="PaxDb" id="2903-EOD24628"/>
<dbReference type="RefSeq" id="XP_005777057.1">
    <property type="nucleotide sequence ID" value="XM_005777000.1"/>
</dbReference>
<dbReference type="SUPFAM" id="SSF103473">
    <property type="entry name" value="MFS general substrate transporter"/>
    <property type="match status" value="1"/>
</dbReference>
<dbReference type="GO" id="GO:0016020">
    <property type="term" value="C:membrane"/>
    <property type="evidence" value="ECO:0007669"/>
    <property type="project" value="UniProtKB-ARBA"/>
</dbReference>
<protein>
    <recommendedName>
        <fullName evidence="7">Major facilitator superfamily (MFS) profile domain-containing protein</fullName>
    </recommendedName>
</protein>
<feature type="transmembrane region" description="Helical" evidence="6">
    <location>
        <begin position="385"/>
        <end position="406"/>
    </location>
</feature>
<dbReference type="Proteomes" id="UP000013827">
    <property type="component" value="Unassembled WGS sequence"/>
</dbReference>
<feature type="transmembrane region" description="Helical" evidence="6">
    <location>
        <begin position="211"/>
        <end position="235"/>
    </location>
</feature>
<dbReference type="HOGENOM" id="CLU_521217_0_0_1"/>
<proteinExistence type="predicted"/>
<sequence length="523" mass="54170">MCLSRSASERSLVQNEQSSSSSLAASPAHAKAAAAASAVEAQLRQRAHAAAPEAARQAARQSPLRRARDESSDDGWPSATFDTSRWRWREFALIYGAYMTLLLARKNYGFWLPSVLSELGAGKGEAGMLGSTFEIAYGSCALLNGILIDLALLVGALLTSAGVNVALGSAGSLGMMALLWGSNGVAQSFGWPSITNVFLAWFPDPASRGSWYSLLSTCQNAGAALVPLVVSATVARFGWRAAVYTPAAAAAAAAFVLAALLFGSPAAVAAVHGKGDMQVARDAPQRKLGGSGRARGASYFCISLVRTSLSDWSAIFLEEAKGMQMHTAARCLFAMESGGFVGSLVAGAASDRFFAGRRGPVVCICSSLLVPALVAILVLDSPLALQAAYAWVGFCAFPVHVLLGLFSREVTPQHLSSSAGGFVKCIAQVGGAVAGLPLGFLQQRAGWRGVFLLTACISAASALATLPLWFTMAQGATITARHGTVADFQQMQQAGSGRACGGGGLAALDSSSRPLRAADKKRL</sequence>
<feature type="domain" description="Major facilitator superfamily (MFS) profile" evidence="7">
    <location>
        <begin position="89"/>
        <end position="473"/>
    </location>
</feature>
<evidence type="ECO:0000256" key="5">
    <source>
        <dbReference type="SAM" id="MobiDB-lite"/>
    </source>
</evidence>
<evidence type="ECO:0000256" key="1">
    <source>
        <dbReference type="ARBA" id="ARBA00004127"/>
    </source>
</evidence>
<dbReference type="GO" id="GO:0061513">
    <property type="term" value="F:glucose 6-phosphate:phosphate antiporter activity"/>
    <property type="evidence" value="ECO:0007669"/>
    <property type="project" value="TreeGrafter"/>
</dbReference>
<keyword evidence="3 6" id="KW-1133">Transmembrane helix</keyword>
<feature type="compositionally biased region" description="Low complexity" evidence="5">
    <location>
        <begin position="48"/>
        <end position="61"/>
    </location>
</feature>
<feature type="transmembrane region" description="Helical" evidence="6">
    <location>
        <begin position="361"/>
        <end position="379"/>
    </location>
</feature>
<keyword evidence="4 6" id="KW-0472">Membrane</keyword>
<dbReference type="eggNOG" id="KOG2533">
    <property type="taxonomic scope" value="Eukaryota"/>
</dbReference>
<dbReference type="InterPro" id="IPR020846">
    <property type="entry name" value="MFS_dom"/>
</dbReference>
<evidence type="ECO:0000256" key="6">
    <source>
        <dbReference type="SAM" id="Phobius"/>
    </source>
</evidence>
<evidence type="ECO:0000259" key="7">
    <source>
        <dbReference type="PROSITE" id="PS50850"/>
    </source>
</evidence>
<dbReference type="OMA" id="NAWFQGW"/>
<evidence type="ECO:0000256" key="4">
    <source>
        <dbReference type="ARBA" id="ARBA00023136"/>
    </source>
</evidence>
<dbReference type="PROSITE" id="PS50850">
    <property type="entry name" value="MFS"/>
    <property type="match status" value="1"/>
</dbReference>
<feature type="compositionally biased region" description="Low complexity" evidence="5">
    <location>
        <begin position="18"/>
        <end position="41"/>
    </location>
</feature>
<dbReference type="PANTHER" id="PTHR43826:SF3">
    <property type="entry name" value="GLUCOSE-6-PHOSPHATE EXCHANGER SLC37A4"/>
    <property type="match status" value="1"/>
</dbReference>
<dbReference type="PANTHER" id="PTHR43826">
    <property type="entry name" value="GLUCOSE-6-PHOSPHATE EXCHANGER SLC37A4"/>
    <property type="match status" value="1"/>
</dbReference>
<reference evidence="9" key="1">
    <citation type="journal article" date="2013" name="Nature">
        <title>Pan genome of the phytoplankton Emiliania underpins its global distribution.</title>
        <authorList>
            <person name="Read B.A."/>
            <person name="Kegel J."/>
            <person name="Klute M.J."/>
            <person name="Kuo A."/>
            <person name="Lefebvre S.C."/>
            <person name="Maumus F."/>
            <person name="Mayer C."/>
            <person name="Miller J."/>
            <person name="Monier A."/>
            <person name="Salamov A."/>
            <person name="Young J."/>
            <person name="Aguilar M."/>
            <person name="Claverie J.M."/>
            <person name="Frickenhaus S."/>
            <person name="Gonzalez K."/>
            <person name="Herman E.K."/>
            <person name="Lin Y.C."/>
            <person name="Napier J."/>
            <person name="Ogata H."/>
            <person name="Sarno A.F."/>
            <person name="Shmutz J."/>
            <person name="Schroeder D."/>
            <person name="de Vargas C."/>
            <person name="Verret F."/>
            <person name="von Dassow P."/>
            <person name="Valentin K."/>
            <person name="Van de Peer Y."/>
            <person name="Wheeler G."/>
            <person name="Dacks J.B."/>
            <person name="Delwiche C.F."/>
            <person name="Dyhrman S.T."/>
            <person name="Glockner G."/>
            <person name="John U."/>
            <person name="Richards T."/>
            <person name="Worden A.Z."/>
            <person name="Zhang X."/>
            <person name="Grigoriev I.V."/>
            <person name="Allen A.E."/>
            <person name="Bidle K."/>
            <person name="Borodovsky M."/>
            <person name="Bowler C."/>
            <person name="Brownlee C."/>
            <person name="Cock J.M."/>
            <person name="Elias M."/>
            <person name="Gladyshev V.N."/>
            <person name="Groth M."/>
            <person name="Guda C."/>
            <person name="Hadaegh A."/>
            <person name="Iglesias-Rodriguez M.D."/>
            <person name="Jenkins J."/>
            <person name="Jones B.M."/>
            <person name="Lawson T."/>
            <person name="Leese F."/>
            <person name="Lindquist E."/>
            <person name="Lobanov A."/>
            <person name="Lomsadze A."/>
            <person name="Malik S.B."/>
            <person name="Marsh M.E."/>
            <person name="Mackinder L."/>
            <person name="Mock T."/>
            <person name="Mueller-Roeber B."/>
            <person name="Pagarete A."/>
            <person name="Parker M."/>
            <person name="Probert I."/>
            <person name="Quesneville H."/>
            <person name="Raines C."/>
            <person name="Rensing S.A."/>
            <person name="Riano-Pachon D.M."/>
            <person name="Richier S."/>
            <person name="Rokitta S."/>
            <person name="Shiraiwa Y."/>
            <person name="Soanes D.M."/>
            <person name="van der Giezen M."/>
            <person name="Wahlund T.M."/>
            <person name="Williams B."/>
            <person name="Wilson W."/>
            <person name="Wolfe G."/>
            <person name="Wurch L.L."/>
        </authorList>
    </citation>
    <scope>NUCLEOTIDE SEQUENCE</scope>
</reference>
<evidence type="ECO:0000256" key="3">
    <source>
        <dbReference type="ARBA" id="ARBA00022989"/>
    </source>
</evidence>
<feature type="transmembrane region" description="Helical" evidence="6">
    <location>
        <begin position="247"/>
        <end position="271"/>
    </location>
</feature>
<evidence type="ECO:0000256" key="2">
    <source>
        <dbReference type="ARBA" id="ARBA00022692"/>
    </source>
</evidence>
<dbReference type="KEGG" id="ehx:EMIHUDRAFT_463550"/>
<dbReference type="GO" id="GO:0012505">
    <property type="term" value="C:endomembrane system"/>
    <property type="evidence" value="ECO:0007669"/>
    <property type="project" value="UniProtKB-SubCell"/>
</dbReference>
<dbReference type="InterPro" id="IPR011701">
    <property type="entry name" value="MFS"/>
</dbReference>
<keyword evidence="2 6" id="KW-0812">Transmembrane</keyword>
<feature type="transmembrane region" description="Helical" evidence="6">
    <location>
        <begin position="450"/>
        <end position="470"/>
    </location>
</feature>
<keyword evidence="9" id="KW-1185">Reference proteome</keyword>
<reference evidence="8" key="2">
    <citation type="submission" date="2024-10" db="UniProtKB">
        <authorList>
            <consortium name="EnsemblProtists"/>
        </authorList>
    </citation>
    <scope>IDENTIFICATION</scope>
</reference>
<dbReference type="EnsemblProtists" id="EOD24628">
    <property type="protein sequence ID" value="EOD24628"/>
    <property type="gene ID" value="EMIHUDRAFT_463550"/>
</dbReference>
<dbReference type="GO" id="GO:0035435">
    <property type="term" value="P:phosphate ion transmembrane transport"/>
    <property type="evidence" value="ECO:0007669"/>
    <property type="project" value="TreeGrafter"/>
</dbReference>